<evidence type="ECO:0000256" key="3">
    <source>
        <dbReference type="ARBA" id="ARBA00022741"/>
    </source>
</evidence>
<accession>A0ABT5RVD3</accession>
<evidence type="ECO:0000259" key="6">
    <source>
        <dbReference type="Pfam" id="PF16177"/>
    </source>
</evidence>
<dbReference type="InterPro" id="IPR000873">
    <property type="entry name" value="AMP-dep_synth/lig_dom"/>
</dbReference>
<dbReference type="SUPFAM" id="SSF56801">
    <property type="entry name" value="Acetyl-CoA synthetase-like"/>
    <property type="match status" value="1"/>
</dbReference>
<dbReference type="InterPro" id="IPR005914">
    <property type="entry name" value="Acac_CoA_synth"/>
</dbReference>
<dbReference type="PANTHER" id="PTHR42921">
    <property type="entry name" value="ACETOACETYL-COA SYNTHETASE"/>
    <property type="match status" value="1"/>
</dbReference>
<dbReference type="Gene3D" id="3.30.300.30">
    <property type="match status" value="1"/>
</dbReference>
<dbReference type="InterPro" id="IPR042099">
    <property type="entry name" value="ANL_N_sf"/>
</dbReference>
<protein>
    <submittedName>
        <fullName evidence="7">Acetoacetate--CoA ligase</fullName>
        <ecNumber evidence="7">6.2.1.16</ecNumber>
    </submittedName>
</protein>
<name>A0ABT5RVD3_9BURK</name>
<dbReference type="NCBIfam" id="NF002937">
    <property type="entry name" value="PRK03584.1"/>
    <property type="match status" value="1"/>
</dbReference>
<reference evidence="7" key="1">
    <citation type="submission" date="2022-10" db="EMBL/GenBank/DDBJ databases">
        <title>Description of microaerobic benzene degrading bacteria.</title>
        <authorList>
            <person name="Bedics A."/>
            <person name="Tancsics A."/>
            <person name="Banerjee S."/>
        </authorList>
    </citation>
    <scope>NUCLEOTIDE SEQUENCE</scope>
    <source>
        <strain evidence="7">D2M1</strain>
    </source>
</reference>
<feature type="domain" description="AMP-dependent synthetase/ligase" evidence="5">
    <location>
        <begin position="117"/>
        <end position="497"/>
    </location>
</feature>
<dbReference type="PANTHER" id="PTHR42921:SF1">
    <property type="entry name" value="ACETOACETYL-COA SYNTHETASE"/>
    <property type="match status" value="1"/>
</dbReference>
<dbReference type="EMBL" id="JAPCKI010000002">
    <property type="protein sequence ID" value="MDD2176873.1"/>
    <property type="molecule type" value="Genomic_DNA"/>
</dbReference>
<gene>
    <name evidence="7" type="ORF">OIN59_05465</name>
</gene>
<dbReference type="Pfam" id="PF16177">
    <property type="entry name" value="ACAS_N"/>
    <property type="match status" value="1"/>
</dbReference>
<comment type="caution">
    <text evidence="7">The sequence shown here is derived from an EMBL/GenBank/DDBJ whole genome shotgun (WGS) entry which is preliminary data.</text>
</comment>
<dbReference type="Proteomes" id="UP001148932">
    <property type="component" value="Unassembled WGS sequence"/>
</dbReference>
<dbReference type="NCBIfam" id="TIGR01217">
    <property type="entry name" value="ac_ac_CoA_syn"/>
    <property type="match status" value="1"/>
</dbReference>
<feature type="domain" description="Acetyl-coenzyme A synthetase N-terminal" evidence="6">
    <location>
        <begin position="53"/>
        <end position="105"/>
    </location>
</feature>
<evidence type="ECO:0000256" key="4">
    <source>
        <dbReference type="ARBA" id="ARBA00022840"/>
    </source>
</evidence>
<comment type="similarity">
    <text evidence="1">Belongs to the ATP-dependent AMP-binding enzyme family.</text>
</comment>
<evidence type="ECO:0000256" key="2">
    <source>
        <dbReference type="ARBA" id="ARBA00022598"/>
    </source>
</evidence>
<evidence type="ECO:0000313" key="7">
    <source>
        <dbReference type="EMBL" id="MDD2176873.1"/>
    </source>
</evidence>
<dbReference type="RefSeq" id="WP_274107885.1">
    <property type="nucleotide sequence ID" value="NZ_JAPCKI010000002.1"/>
</dbReference>
<proteinExistence type="inferred from homology"/>
<dbReference type="GO" id="GO:0030729">
    <property type="term" value="F:acetoacetate-CoA ligase activity"/>
    <property type="evidence" value="ECO:0007669"/>
    <property type="project" value="UniProtKB-EC"/>
</dbReference>
<dbReference type="Gene3D" id="3.40.50.12780">
    <property type="entry name" value="N-terminal domain of ligase-like"/>
    <property type="match status" value="1"/>
</dbReference>
<dbReference type="Pfam" id="PF00501">
    <property type="entry name" value="AMP-binding"/>
    <property type="match status" value="1"/>
</dbReference>
<dbReference type="InterPro" id="IPR032387">
    <property type="entry name" value="ACAS_N"/>
</dbReference>
<evidence type="ECO:0000313" key="8">
    <source>
        <dbReference type="Proteomes" id="UP001148932"/>
    </source>
</evidence>
<keyword evidence="2 7" id="KW-0436">Ligase</keyword>
<evidence type="ECO:0000256" key="1">
    <source>
        <dbReference type="ARBA" id="ARBA00006432"/>
    </source>
</evidence>
<evidence type="ECO:0000259" key="5">
    <source>
        <dbReference type="Pfam" id="PF00501"/>
    </source>
</evidence>
<organism evidence="7 8">
    <name type="scientific">Acidovorax benzenivorans</name>
    <dbReference type="NCBI Taxonomy" id="2987520"/>
    <lineage>
        <taxon>Bacteria</taxon>
        <taxon>Pseudomonadati</taxon>
        <taxon>Pseudomonadota</taxon>
        <taxon>Betaproteobacteria</taxon>
        <taxon>Burkholderiales</taxon>
        <taxon>Comamonadaceae</taxon>
        <taxon>Acidovorax</taxon>
    </lineage>
</organism>
<keyword evidence="3" id="KW-0547">Nucleotide-binding</keyword>
<dbReference type="InterPro" id="IPR045851">
    <property type="entry name" value="AMP-bd_C_sf"/>
</dbReference>
<keyword evidence="4" id="KW-0067">ATP-binding</keyword>
<dbReference type="EC" id="6.2.1.16" evidence="7"/>
<sequence>MTAKTASAPNTPNATNLPGTLLWQPSAARRERALVIAFEGWLARERGLRFGGYEALWQWSVDEPEAFWSALLAFFDVPMAQAPRRMRSDDPMPATQWFEGARLNLVDTLLRHTPGGTQPHTPAIVFEDESGGAGEISWPELRRQVGALAHTLRTLGVQPGDRVVGYLPNIPQAVVAFLAAASIGAVWALCAPDMGPVSVSDRYRQIEPKVLVAVDGYRYAGKPFDRRAALGDILDQLPTVSHVVWVPCLDPAPAPPAQAQARTVVHWADAVAGNAPLEPLALAPDHPLWTLYSSGTTGLPKAIVHGHGGVLANSLVAMVLHNDLHPGDRVLWAVNTSWMVWNAHVMGLLGGATIVLYDGSVTGAGGGGAAPDWAYLWRLVGRLRVTTFGVGAAIHHACLKAGVVPRQVADLSALHTVCSTGSPLSPEAYRWLYYDVKDDFWLNVVSGGTDIAGGFLVGLPTLPVHLGEMQCRALGASVQAWNDASQPVMDEVGELVCTRPIPSMPLYFWGDTDGTRYKESYFDTFHDAEQRPVWRQGDWLRLVARPEAVGGIIYGRSDATINRQGVRMGTAELYRVVEGLDDVLDSLVVDLEYLGRPSYLALFVQLRAGTTLDEPLRRRIGQALRTALSVRHVPDEILQVPVIPKTVTGKKLELPIKKLLLGHPAEQVLKRDALAQPESIDWYVQFAADYLARIAPEKLSI</sequence>
<keyword evidence="8" id="KW-1185">Reference proteome</keyword>